<dbReference type="RefSeq" id="WP_380694114.1">
    <property type="nucleotide sequence ID" value="NZ_JBHRYR010000002.1"/>
</dbReference>
<dbReference type="InterPro" id="IPR043128">
    <property type="entry name" value="Rev_trsase/Diguanyl_cyclase"/>
</dbReference>
<dbReference type="CDD" id="cd01948">
    <property type="entry name" value="EAL"/>
    <property type="match status" value="1"/>
</dbReference>
<dbReference type="PANTHER" id="PTHR33121:SF23">
    <property type="entry name" value="CYCLIC DI-GMP PHOSPHODIESTERASE PDEB"/>
    <property type="match status" value="1"/>
</dbReference>
<comment type="caution">
    <text evidence="5">The sequence shown here is derived from an EMBL/GenBank/DDBJ whole genome shotgun (WGS) entry which is preliminary data.</text>
</comment>
<dbReference type="SUPFAM" id="SSF141868">
    <property type="entry name" value="EAL domain-like"/>
    <property type="match status" value="1"/>
</dbReference>
<feature type="transmembrane region" description="Helical" evidence="2">
    <location>
        <begin position="188"/>
        <end position="212"/>
    </location>
</feature>
<dbReference type="InterPro" id="IPR035965">
    <property type="entry name" value="PAS-like_dom_sf"/>
</dbReference>
<feature type="region of interest" description="Disordered" evidence="1">
    <location>
        <begin position="926"/>
        <end position="947"/>
    </location>
</feature>
<accession>A0ABV7ZWB0</accession>
<dbReference type="InterPro" id="IPR050706">
    <property type="entry name" value="Cyclic-di-GMP_PDE-like"/>
</dbReference>
<feature type="domain" description="GGDEF" evidence="4">
    <location>
        <begin position="540"/>
        <end position="673"/>
    </location>
</feature>
<dbReference type="Gene3D" id="3.20.20.450">
    <property type="entry name" value="EAL domain"/>
    <property type="match status" value="1"/>
</dbReference>
<feature type="transmembrane region" description="Helical" evidence="2">
    <location>
        <begin position="285"/>
        <end position="305"/>
    </location>
</feature>
<dbReference type="InterPro" id="IPR035919">
    <property type="entry name" value="EAL_sf"/>
</dbReference>
<keyword evidence="2" id="KW-0812">Transmembrane</keyword>
<dbReference type="CDD" id="cd01949">
    <property type="entry name" value="GGDEF"/>
    <property type="match status" value="1"/>
</dbReference>
<dbReference type="Pfam" id="PF07695">
    <property type="entry name" value="7TMR-DISM_7TM"/>
    <property type="match status" value="1"/>
</dbReference>
<dbReference type="InterPro" id="IPR000014">
    <property type="entry name" value="PAS"/>
</dbReference>
<evidence type="ECO:0000313" key="6">
    <source>
        <dbReference type="Proteomes" id="UP001595617"/>
    </source>
</evidence>
<evidence type="ECO:0000259" key="3">
    <source>
        <dbReference type="PROSITE" id="PS50883"/>
    </source>
</evidence>
<keyword evidence="6" id="KW-1185">Reference proteome</keyword>
<feature type="transmembrane region" description="Helical" evidence="2">
    <location>
        <begin position="224"/>
        <end position="243"/>
    </location>
</feature>
<dbReference type="Gene3D" id="3.30.450.20">
    <property type="entry name" value="PAS domain"/>
    <property type="match status" value="1"/>
</dbReference>
<feature type="transmembrane region" description="Helical" evidence="2">
    <location>
        <begin position="342"/>
        <end position="362"/>
    </location>
</feature>
<gene>
    <name evidence="5" type="ORF">ACFOOG_05135</name>
</gene>
<sequence length="947" mass="107394">MPTRRLLGTVLSVLLGWPWLVAAEPLQRINITTETQPIGLPGRLNGQFVELVNPLAETTHWVLVAHEPLLGSFEVQWKARTLNENRGSASLYLPQRIQLGSQHPDPPSRRPDVLWAVAIELPPLSTTELRWSLQNVGHAQVPVTLVDADDYERQRLWRLVSLGAFHGILLLITLYSVLLYFTTQKRFYLFYTVLGVVMNLYFLSSGGLWNLLPGLLPNTWSHRLMLVCIGLHITLVAATPVVLRQRRNNAPSQWRERALILGAIVALFTLLQAFTPWYVSMTLPSLGVALVVTIMVTVYYGTLWLHQQRDAFRLVSIAWAIYSLGIVLVLSNRLQWLPRNLWTDYGIHIGALSTFSLLYVSLNNQMRRERDRRIAAQQSSINHLMRFQRLYMNAEEGFVTVTPEGVLVDANPAFCRFFDCENFRELNTSGQLDLTLMLKDPEDFETLRHEVQTLGKMQGREMRLQTAEQRELWMLVLAWHEDAPGRGAIKCSFIDITGRKAFEQRLQYLATHDPLTGLLNRRSFLSAIQKAVDEHNQPNGRWGLLCINLDNFRLINTQCGHEQGDQALAQFAAQLQATLPIGSMTARTGADEFAALLPQAENSTAMDIAERLRKATTDIAFIHQNKPYNFAASIGVTTFSPGKKTADDILARADTACQAAKEQGGNHVNFYTETDADLQRRQTMSAWVSELYSALTDNRFLLTRQIIQPLSFNEPGTHYEVLLRLRLPDGRIAAPGEFLPAAERYGLMEAIDRWVIEHFFQWLQQHPHQLAALHRASVNLSGQSLSAPDSIRFIRQQFQRYDIPPEKICFEITESMAVTRIDVTQQFIAELRNDGCSFSLDDFGTGYSSYGYLKQLPVQYLKIDGSFVRNMLTTASDYAMVKSIHDVAQSMNLQTIAEFVENDELRYALKELGVHFGQGYGISKPELLPDQNSEDQYSSSLSRKEIT</sequence>
<organism evidence="5 6">
    <name type="scientific">Saccharospirillum mangrovi</name>
    <dbReference type="NCBI Taxonomy" id="2161747"/>
    <lineage>
        <taxon>Bacteria</taxon>
        <taxon>Pseudomonadati</taxon>
        <taxon>Pseudomonadota</taxon>
        <taxon>Gammaproteobacteria</taxon>
        <taxon>Oceanospirillales</taxon>
        <taxon>Saccharospirillaceae</taxon>
        <taxon>Saccharospirillum</taxon>
    </lineage>
</organism>
<dbReference type="Pfam" id="PF00990">
    <property type="entry name" value="GGDEF"/>
    <property type="match status" value="1"/>
</dbReference>
<dbReference type="InterPro" id="IPR001633">
    <property type="entry name" value="EAL_dom"/>
</dbReference>
<evidence type="ECO:0000259" key="4">
    <source>
        <dbReference type="PROSITE" id="PS50887"/>
    </source>
</evidence>
<dbReference type="NCBIfam" id="TIGR00254">
    <property type="entry name" value="GGDEF"/>
    <property type="match status" value="1"/>
</dbReference>
<dbReference type="SUPFAM" id="SSF55785">
    <property type="entry name" value="PYP-like sensor domain (PAS domain)"/>
    <property type="match status" value="1"/>
</dbReference>
<dbReference type="PROSITE" id="PS50887">
    <property type="entry name" value="GGDEF"/>
    <property type="match status" value="1"/>
</dbReference>
<dbReference type="InterPro" id="IPR000160">
    <property type="entry name" value="GGDEF_dom"/>
</dbReference>
<feature type="compositionally biased region" description="Polar residues" evidence="1">
    <location>
        <begin position="930"/>
        <end position="941"/>
    </location>
</feature>
<protein>
    <submittedName>
        <fullName evidence="5">EAL domain-containing protein</fullName>
    </submittedName>
</protein>
<dbReference type="Proteomes" id="UP001595617">
    <property type="component" value="Unassembled WGS sequence"/>
</dbReference>
<feature type="transmembrane region" description="Helical" evidence="2">
    <location>
        <begin position="258"/>
        <end position="279"/>
    </location>
</feature>
<feature type="domain" description="EAL" evidence="3">
    <location>
        <begin position="684"/>
        <end position="939"/>
    </location>
</feature>
<dbReference type="PROSITE" id="PS50883">
    <property type="entry name" value="EAL"/>
    <property type="match status" value="1"/>
</dbReference>
<dbReference type="InterPro" id="IPR011623">
    <property type="entry name" value="7TMR_DISM_rcpt_extracell_dom1"/>
</dbReference>
<dbReference type="SMART" id="SM00052">
    <property type="entry name" value="EAL"/>
    <property type="match status" value="1"/>
</dbReference>
<dbReference type="SUPFAM" id="SSF55073">
    <property type="entry name" value="Nucleotide cyclase"/>
    <property type="match status" value="1"/>
</dbReference>
<reference evidence="6" key="1">
    <citation type="journal article" date="2019" name="Int. J. Syst. Evol. Microbiol.">
        <title>The Global Catalogue of Microorganisms (GCM) 10K type strain sequencing project: providing services to taxonomists for standard genome sequencing and annotation.</title>
        <authorList>
            <consortium name="The Broad Institute Genomics Platform"/>
            <consortium name="The Broad Institute Genome Sequencing Center for Infectious Disease"/>
            <person name="Wu L."/>
            <person name="Ma J."/>
        </authorList>
    </citation>
    <scope>NUCLEOTIDE SEQUENCE [LARGE SCALE GENOMIC DNA]</scope>
    <source>
        <strain evidence="6">IBRC 10765</strain>
    </source>
</reference>
<evidence type="ECO:0000313" key="5">
    <source>
        <dbReference type="EMBL" id="MFC3852214.1"/>
    </source>
</evidence>
<feature type="transmembrane region" description="Helical" evidence="2">
    <location>
        <begin position="312"/>
        <end position="330"/>
    </location>
</feature>
<dbReference type="InterPro" id="IPR029787">
    <property type="entry name" value="Nucleotide_cyclase"/>
</dbReference>
<proteinExistence type="predicted"/>
<name>A0ABV7ZWB0_9GAMM</name>
<dbReference type="Pfam" id="PF00563">
    <property type="entry name" value="EAL"/>
    <property type="match status" value="1"/>
</dbReference>
<dbReference type="Gene3D" id="3.30.70.270">
    <property type="match status" value="1"/>
</dbReference>
<dbReference type="CDD" id="cd00130">
    <property type="entry name" value="PAS"/>
    <property type="match status" value="1"/>
</dbReference>
<evidence type="ECO:0000256" key="1">
    <source>
        <dbReference type="SAM" id="MobiDB-lite"/>
    </source>
</evidence>
<evidence type="ECO:0000256" key="2">
    <source>
        <dbReference type="SAM" id="Phobius"/>
    </source>
</evidence>
<feature type="transmembrane region" description="Helical" evidence="2">
    <location>
        <begin position="156"/>
        <end position="181"/>
    </location>
</feature>
<keyword evidence="2" id="KW-1133">Transmembrane helix</keyword>
<dbReference type="SMART" id="SM00267">
    <property type="entry name" value="GGDEF"/>
    <property type="match status" value="1"/>
</dbReference>
<keyword evidence="2" id="KW-0472">Membrane</keyword>
<dbReference type="PANTHER" id="PTHR33121">
    <property type="entry name" value="CYCLIC DI-GMP PHOSPHODIESTERASE PDEF"/>
    <property type="match status" value="1"/>
</dbReference>
<dbReference type="EMBL" id="JBHRYR010000002">
    <property type="protein sequence ID" value="MFC3852214.1"/>
    <property type="molecule type" value="Genomic_DNA"/>
</dbReference>